<keyword evidence="2" id="KW-1185">Reference proteome</keyword>
<sequence>MALTVSGVILFAVICLLLLRGGYLRVLPAIAAVLFGFLLASTGMAPTIQSGLDGVSHAIASIHT</sequence>
<organism evidence="1 2">
    <name type="scientific">Actinacidiphila paucisporea</name>
    <dbReference type="NCBI Taxonomy" id="310782"/>
    <lineage>
        <taxon>Bacteria</taxon>
        <taxon>Bacillati</taxon>
        <taxon>Actinomycetota</taxon>
        <taxon>Actinomycetes</taxon>
        <taxon>Kitasatosporales</taxon>
        <taxon>Streptomycetaceae</taxon>
        <taxon>Actinacidiphila</taxon>
    </lineage>
</organism>
<accession>A0A1M7QSE6</accession>
<dbReference type="Proteomes" id="UP000184111">
    <property type="component" value="Unassembled WGS sequence"/>
</dbReference>
<evidence type="ECO:0000313" key="2">
    <source>
        <dbReference type="Proteomes" id="UP000184111"/>
    </source>
</evidence>
<proteinExistence type="predicted"/>
<reference evidence="1 2" key="1">
    <citation type="submission" date="2016-11" db="EMBL/GenBank/DDBJ databases">
        <authorList>
            <person name="Jaros S."/>
            <person name="Januszkiewicz K."/>
            <person name="Wedrychowicz H."/>
        </authorList>
    </citation>
    <scope>NUCLEOTIDE SEQUENCE [LARGE SCALE GENOMIC DNA]</scope>
    <source>
        <strain evidence="1 2">CGMCC 4.2025</strain>
    </source>
</reference>
<name>A0A1M7QSE6_9ACTN</name>
<dbReference type="OrthoDB" id="3873412at2"/>
<protein>
    <submittedName>
        <fullName evidence="1">Uncharacterized protein</fullName>
    </submittedName>
</protein>
<evidence type="ECO:0000313" key="1">
    <source>
        <dbReference type="EMBL" id="SHN34583.1"/>
    </source>
</evidence>
<dbReference type="AlphaFoldDB" id="A0A1M7QSE6"/>
<dbReference type="RefSeq" id="WP_073502819.1">
    <property type="nucleotide sequence ID" value="NZ_FRBI01000041.1"/>
</dbReference>
<gene>
    <name evidence="1" type="ORF">SAMN05216499_14135</name>
</gene>
<dbReference type="EMBL" id="FRBI01000041">
    <property type="protein sequence ID" value="SHN34583.1"/>
    <property type="molecule type" value="Genomic_DNA"/>
</dbReference>